<dbReference type="Proteomes" id="UP001065174">
    <property type="component" value="Chromosome"/>
</dbReference>
<accession>A0ABY6CMZ8</accession>
<evidence type="ECO:0000313" key="3">
    <source>
        <dbReference type="Proteomes" id="UP001065174"/>
    </source>
</evidence>
<reference evidence="2" key="1">
    <citation type="submission" date="2022-09" db="EMBL/GenBank/DDBJ databases">
        <title>Comparative genomics and taxonomic characterization of three novel marine species of genus Reichenbachiella exhibiting antioxidant and polysaccharide degradation activities.</title>
        <authorList>
            <person name="Muhammad N."/>
            <person name="Lee Y.-J."/>
            <person name="Ko J."/>
            <person name="Kim S.-G."/>
        </authorList>
    </citation>
    <scope>NUCLEOTIDE SEQUENCE</scope>
    <source>
        <strain evidence="2">BKB1-1</strain>
    </source>
</reference>
<keyword evidence="3" id="KW-1185">Reference proteome</keyword>
<dbReference type="RefSeq" id="WP_262309332.1">
    <property type="nucleotide sequence ID" value="NZ_CP106679.1"/>
</dbReference>
<evidence type="ECO:0000256" key="1">
    <source>
        <dbReference type="SAM" id="Phobius"/>
    </source>
</evidence>
<evidence type="ECO:0000313" key="2">
    <source>
        <dbReference type="EMBL" id="UXP31893.1"/>
    </source>
</evidence>
<keyword evidence="1" id="KW-1133">Transmembrane helix</keyword>
<feature type="transmembrane region" description="Helical" evidence="1">
    <location>
        <begin position="15"/>
        <end position="35"/>
    </location>
</feature>
<proteinExistence type="predicted"/>
<sequence length="181" mass="21658">MIIADLILDPENNTMLVSGMVFFLVMILLAAAYYIDSLNLFYYRKVKFRFEDVEVTYWYKWKIFASKGSPFFIWRKIKFENFSTRMISEHVIDPVSEKGHILYFYLDHNYHTHTGMLFDAIVVRDADISMGFDLYSLDYLGRQYVYEKREGETEYLGMIEAGKFYESEGMFRNVESRELNY</sequence>
<keyword evidence="1" id="KW-0472">Membrane</keyword>
<gene>
    <name evidence="2" type="ORF">N6H18_16225</name>
</gene>
<organism evidence="2 3">
    <name type="scientific">Reichenbachiella agarivorans</name>
    <dbReference type="NCBI Taxonomy" id="2979464"/>
    <lineage>
        <taxon>Bacteria</taxon>
        <taxon>Pseudomonadati</taxon>
        <taxon>Bacteroidota</taxon>
        <taxon>Cytophagia</taxon>
        <taxon>Cytophagales</taxon>
        <taxon>Reichenbachiellaceae</taxon>
        <taxon>Reichenbachiella</taxon>
    </lineage>
</organism>
<dbReference type="EMBL" id="CP106679">
    <property type="protein sequence ID" value="UXP31893.1"/>
    <property type="molecule type" value="Genomic_DNA"/>
</dbReference>
<name>A0ABY6CMZ8_9BACT</name>
<keyword evidence="1" id="KW-0812">Transmembrane</keyword>
<protein>
    <submittedName>
        <fullName evidence="2">Uncharacterized protein</fullName>
    </submittedName>
</protein>